<name>A0A453NI99_AEGTS</name>
<reference evidence="1" key="5">
    <citation type="journal article" date="2021" name="G3 (Bethesda)">
        <title>Aegilops tauschii genome assembly Aet v5.0 features greater sequence contiguity and improved annotation.</title>
        <authorList>
            <person name="Wang L."/>
            <person name="Zhu T."/>
            <person name="Rodriguez J.C."/>
            <person name="Deal K.R."/>
            <person name="Dubcovsky J."/>
            <person name="McGuire P.E."/>
            <person name="Lux T."/>
            <person name="Spannagl M."/>
            <person name="Mayer K.F.X."/>
            <person name="Baldrich P."/>
            <person name="Meyers B.C."/>
            <person name="Huo N."/>
            <person name="Gu Y.Q."/>
            <person name="Zhou H."/>
            <person name="Devos K.M."/>
            <person name="Bennetzen J.L."/>
            <person name="Unver T."/>
            <person name="Budak H."/>
            <person name="Gulick P.J."/>
            <person name="Galiba G."/>
            <person name="Kalapos B."/>
            <person name="Nelson D.R."/>
            <person name="Li P."/>
            <person name="You F.M."/>
            <person name="Luo M.C."/>
            <person name="Dvorak J."/>
        </authorList>
    </citation>
    <scope>NUCLEOTIDE SEQUENCE [LARGE SCALE GENOMIC DNA]</scope>
    <source>
        <strain evidence="1">cv. AL8/78</strain>
    </source>
</reference>
<dbReference type="EnsemblPlants" id="AET6Gv20377100.15">
    <property type="protein sequence ID" value="AET6Gv20377100.15"/>
    <property type="gene ID" value="AET6Gv20377100"/>
</dbReference>
<dbReference type="Gramene" id="AET6Gv20377100.15">
    <property type="protein sequence ID" value="AET6Gv20377100.15"/>
    <property type="gene ID" value="AET6Gv20377100"/>
</dbReference>
<organism evidence="1 2">
    <name type="scientific">Aegilops tauschii subsp. strangulata</name>
    <name type="common">Goatgrass</name>
    <dbReference type="NCBI Taxonomy" id="200361"/>
    <lineage>
        <taxon>Eukaryota</taxon>
        <taxon>Viridiplantae</taxon>
        <taxon>Streptophyta</taxon>
        <taxon>Embryophyta</taxon>
        <taxon>Tracheophyta</taxon>
        <taxon>Spermatophyta</taxon>
        <taxon>Magnoliopsida</taxon>
        <taxon>Liliopsida</taxon>
        <taxon>Poales</taxon>
        <taxon>Poaceae</taxon>
        <taxon>BOP clade</taxon>
        <taxon>Pooideae</taxon>
        <taxon>Triticodae</taxon>
        <taxon>Triticeae</taxon>
        <taxon>Triticinae</taxon>
        <taxon>Aegilops</taxon>
    </lineage>
</organism>
<protein>
    <submittedName>
        <fullName evidence="1">Uncharacterized protein</fullName>
    </submittedName>
</protein>
<dbReference type="AlphaFoldDB" id="A0A453NI99"/>
<reference evidence="1" key="4">
    <citation type="submission" date="2019-03" db="UniProtKB">
        <authorList>
            <consortium name="EnsemblPlants"/>
        </authorList>
    </citation>
    <scope>IDENTIFICATION</scope>
</reference>
<evidence type="ECO:0000313" key="1">
    <source>
        <dbReference type="EnsemblPlants" id="AET6Gv20377100.15"/>
    </source>
</evidence>
<reference evidence="2" key="2">
    <citation type="journal article" date="2017" name="Nat. Plants">
        <title>The Aegilops tauschii genome reveals multiple impacts of transposons.</title>
        <authorList>
            <person name="Zhao G."/>
            <person name="Zou C."/>
            <person name="Li K."/>
            <person name="Wang K."/>
            <person name="Li T."/>
            <person name="Gao L."/>
            <person name="Zhang X."/>
            <person name="Wang H."/>
            <person name="Yang Z."/>
            <person name="Liu X."/>
            <person name="Jiang W."/>
            <person name="Mao L."/>
            <person name="Kong X."/>
            <person name="Jiao Y."/>
            <person name="Jia J."/>
        </authorList>
    </citation>
    <scope>NUCLEOTIDE SEQUENCE [LARGE SCALE GENOMIC DNA]</scope>
    <source>
        <strain evidence="2">cv. AL8/78</strain>
    </source>
</reference>
<reference evidence="2" key="1">
    <citation type="journal article" date="2014" name="Science">
        <title>Ancient hybridizations among the ancestral genomes of bread wheat.</title>
        <authorList>
            <consortium name="International Wheat Genome Sequencing Consortium,"/>
            <person name="Marcussen T."/>
            <person name="Sandve S.R."/>
            <person name="Heier L."/>
            <person name="Spannagl M."/>
            <person name="Pfeifer M."/>
            <person name="Jakobsen K.S."/>
            <person name="Wulff B.B."/>
            <person name="Steuernagel B."/>
            <person name="Mayer K.F."/>
            <person name="Olsen O.A."/>
        </authorList>
    </citation>
    <scope>NUCLEOTIDE SEQUENCE [LARGE SCALE GENOMIC DNA]</scope>
    <source>
        <strain evidence="2">cv. AL8/78</strain>
    </source>
</reference>
<accession>A0A453NI99</accession>
<dbReference type="Proteomes" id="UP000015105">
    <property type="component" value="Chromosome 6D"/>
</dbReference>
<evidence type="ECO:0000313" key="2">
    <source>
        <dbReference type="Proteomes" id="UP000015105"/>
    </source>
</evidence>
<reference evidence="1" key="3">
    <citation type="journal article" date="2017" name="Nature">
        <title>Genome sequence of the progenitor of the wheat D genome Aegilops tauschii.</title>
        <authorList>
            <person name="Luo M.C."/>
            <person name="Gu Y.Q."/>
            <person name="Puiu D."/>
            <person name="Wang H."/>
            <person name="Twardziok S.O."/>
            <person name="Deal K.R."/>
            <person name="Huo N."/>
            <person name="Zhu T."/>
            <person name="Wang L."/>
            <person name="Wang Y."/>
            <person name="McGuire P.E."/>
            <person name="Liu S."/>
            <person name="Long H."/>
            <person name="Ramasamy R.K."/>
            <person name="Rodriguez J.C."/>
            <person name="Van S.L."/>
            <person name="Yuan L."/>
            <person name="Wang Z."/>
            <person name="Xia Z."/>
            <person name="Xiao L."/>
            <person name="Anderson O.D."/>
            <person name="Ouyang S."/>
            <person name="Liang Y."/>
            <person name="Zimin A.V."/>
            <person name="Pertea G."/>
            <person name="Qi P."/>
            <person name="Bennetzen J.L."/>
            <person name="Dai X."/>
            <person name="Dawson M.W."/>
            <person name="Muller H.G."/>
            <person name="Kugler K."/>
            <person name="Rivarola-Duarte L."/>
            <person name="Spannagl M."/>
            <person name="Mayer K.F.X."/>
            <person name="Lu F.H."/>
            <person name="Bevan M.W."/>
            <person name="Leroy P."/>
            <person name="Li P."/>
            <person name="You F.M."/>
            <person name="Sun Q."/>
            <person name="Liu Z."/>
            <person name="Lyons E."/>
            <person name="Wicker T."/>
            <person name="Salzberg S.L."/>
            <person name="Devos K.M."/>
            <person name="Dvorak J."/>
        </authorList>
    </citation>
    <scope>NUCLEOTIDE SEQUENCE [LARGE SCALE GENOMIC DNA]</scope>
    <source>
        <strain evidence="1">cv. AL8/78</strain>
    </source>
</reference>
<keyword evidence="2" id="KW-1185">Reference proteome</keyword>
<sequence>QKGLTFLSMNMYFEGYGYRGSTFEQTYRCYPASFIDKFQVSTNTNKLCSVMVYALPTSIVPRIM</sequence>
<proteinExistence type="predicted"/>